<dbReference type="EMBL" id="JBJQND010000008">
    <property type="protein sequence ID" value="KAL3869592.1"/>
    <property type="molecule type" value="Genomic_DNA"/>
</dbReference>
<dbReference type="Proteomes" id="UP001634394">
    <property type="component" value="Unassembled WGS sequence"/>
</dbReference>
<protein>
    <submittedName>
        <fullName evidence="2">Uncharacterized protein</fullName>
    </submittedName>
</protein>
<proteinExistence type="predicted"/>
<keyword evidence="1" id="KW-0812">Transmembrane</keyword>
<keyword evidence="1" id="KW-0472">Membrane</keyword>
<accession>A0ABD3W6U2</accession>
<keyword evidence="3" id="KW-1185">Reference proteome</keyword>
<gene>
    <name evidence="2" type="ORF">ACJMK2_042260</name>
</gene>
<comment type="caution">
    <text evidence="2">The sequence shown here is derived from an EMBL/GenBank/DDBJ whole genome shotgun (WGS) entry which is preliminary data.</text>
</comment>
<name>A0ABD3W6U2_SINWO</name>
<feature type="transmembrane region" description="Helical" evidence="1">
    <location>
        <begin position="52"/>
        <end position="77"/>
    </location>
</feature>
<dbReference type="AlphaFoldDB" id="A0ABD3W6U2"/>
<keyword evidence="1" id="KW-1133">Transmembrane helix</keyword>
<organism evidence="2 3">
    <name type="scientific">Sinanodonta woodiana</name>
    <name type="common">Chinese pond mussel</name>
    <name type="synonym">Anodonta woodiana</name>
    <dbReference type="NCBI Taxonomy" id="1069815"/>
    <lineage>
        <taxon>Eukaryota</taxon>
        <taxon>Metazoa</taxon>
        <taxon>Spiralia</taxon>
        <taxon>Lophotrochozoa</taxon>
        <taxon>Mollusca</taxon>
        <taxon>Bivalvia</taxon>
        <taxon>Autobranchia</taxon>
        <taxon>Heteroconchia</taxon>
        <taxon>Palaeoheterodonta</taxon>
        <taxon>Unionida</taxon>
        <taxon>Unionoidea</taxon>
        <taxon>Unionidae</taxon>
        <taxon>Unioninae</taxon>
        <taxon>Sinanodonta</taxon>
    </lineage>
</organism>
<sequence length="200" mass="22459">MIYTMVRLTGIDLPSKPVSSAVTDRSTNVTDMPHMTTLFDTIGLNTQMVFTAALYTFAAVFASVLLAMFLLICIYFYRTRPPKIPEILPTDELWPDSDLVQNIHDLYFANQSPYFVNPVYYDERTDSHKKQNNVDGETVCRNHLSTLTVSNNCSSGKGNSSRPLAGSPKRNELYSDNVCVLSYRKTDCKINDLYGDGSDV</sequence>
<evidence type="ECO:0000313" key="2">
    <source>
        <dbReference type="EMBL" id="KAL3869592.1"/>
    </source>
</evidence>
<evidence type="ECO:0000313" key="3">
    <source>
        <dbReference type="Proteomes" id="UP001634394"/>
    </source>
</evidence>
<reference evidence="2 3" key="1">
    <citation type="submission" date="2024-11" db="EMBL/GenBank/DDBJ databases">
        <title>Chromosome-level genome assembly of the freshwater bivalve Anodonta woodiana.</title>
        <authorList>
            <person name="Chen X."/>
        </authorList>
    </citation>
    <scope>NUCLEOTIDE SEQUENCE [LARGE SCALE GENOMIC DNA]</scope>
    <source>
        <strain evidence="2">MN2024</strain>
        <tissue evidence="2">Gills</tissue>
    </source>
</reference>
<evidence type="ECO:0000256" key="1">
    <source>
        <dbReference type="SAM" id="Phobius"/>
    </source>
</evidence>